<keyword evidence="5" id="KW-1185">Reference proteome</keyword>
<proteinExistence type="predicted"/>
<dbReference type="InterPro" id="IPR014717">
    <property type="entry name" value="Transl_elong_EF1B/ribsomal_bS6"/>
</dbReference>
<feature type="coiled-coil region" evidence="1">
    <location>
        <begin position="52"/>
        <end position="79"/>
    </location>
</feature>
<evidence type="ECO:0000256" key="1">
    <source>
        <dbReference type="SAM" id="Coils"/>
    </source>
</evidence>
<feature type="domain" description="LysM" evidence="3">
    <location>
        <begin position="253"/>
        <end position="300"/>
    </location>
</feature>
<evidence type="ECO:0000313" key="4">
    <source>
        <dbReference type="EMBL" id="MBB6216608.1"/>
    </source>
</evidence>
<evidence type="ECO:0000259" key="3">
    <source>
        <dbReference type="PROSITE" id="PS51782"/>
    </source>
</evidence>
<dbReference type="SMART" id="SM00257">
    <property type="entry name" value="LysM"/>
    <property type="match status" value="1"/>
</dbReference>
<evidence type="ECO:0000256" key="2">
    <source>
        <dbReference type="SAM" id="Phobius"/>
    </source>
</evidence>
<dbReference type="RefSeq" id="WP_184311135.1">
    <property type="nucleotide sequence ID" value="NZ_JACHEN010000016.1"/>
</dbReference>
<dbReference type="SUPFAM" id="SSF54106">
    <property type="entry name" value="LysM domain"/>
    <property type="match status" value="1"/>
</dbReference>
<keyword evidence="2" id="KW-1133">Transmembrane helix</keyword>
<dbReference type="InterPro" id="IPR018392">
    <property type="entry name" value="LysM"/>
</dbReference>
<accession>A0A841KWH9</accession>
<dbReference type="CDD" id="cd00118">
    <property type="entry name" value="LysM"/>
    <property type="match status" value="1"/>
</dbReference>
<dbReference type="AlphaFoldDB" id="A0A841KWH9"/>
<dbReference type="Gene3D" id="3.10.350.10">
    <property type="entry name" value="LysM domain"/>
    <property type="match status" value="1"/>
</dbReference>
<dbReference type="InterPro" id="IPR036779">
    <property type="entry name" value="LysM_dom_sf"/>
</dbReference>
<protein>
    <submittedName>
        <fullName evidence="4">Nucleoid-associated protein YgaU</fullName>
    </submittedName>
</protein>
<sequence>MKLTKREKTLLGILFGTVFFYGYFYFLLGPQIERITSLKNNTATYQSEIEKTELLQQAVEQIEMEHQQVNKDIHNVAKDYFPSIHQEDLILLLNQFINNSKVHVEKIGFSPLATETIGDYELNVSTVTLPFQGDYPSIVNLLKSLREYEKKIIVKNLSISDSDDGLLTGSIIIDIYSIPDNPISFIPLLEEKDQNYDVENPFDPFAGYINLKLNSSKSQGLNWNEEIALPLLTEVAENAVQENLNFPNPEEMMDYEVQKGDTIFSICKKLYGDYSKRNLILEYNNITSPNDIRVGQILIVPKP</sequence>
<dbReference type="Pfam" id="PF01476">
    <property type="entry name" value="LysM"/>
    <property type="match status" value="1"/>
</dbReference>
<comment type="caution">
    <text evidence="4">The sequence shown here is derived from an EMBL/GenBank/DDBJ whole genome shotgun (WGS) entry which is preliminary data.</text>
</comment>
<dbReference type="PROSITE" id="PS51782">
    <property type="entry name" value="LYSM"/>
    <property type="match status" value="1"/>
</dbReference>
<keyword evidence="2" id="KW-0472">Membrane</keyword>
<feature type="transmembrane region" description="Helical" evidence="2">
    <location>
        <begin position="9"/>
        <end position="28"/>
    </location>
</feature>
<dbReference type="Proteomes" id="UP000579281">
    <property type="component" value="Unassembled WGS sequence"/>
</dbReference>
<organism evidence="4 5">
    <name type="scientific">Anaerosolibacter carboniphilus</name>
    <dbReference type="NCBI Taxonomy" id="1417629"/>
    <lineage>
        <taxon>Bacteria</taxon>
        <taxon>Bacillati</taxon>
        <taxon>Bacillota</taxon>
        <taxon>Clostridia</taxon>
        <taxon>Peptostreptococcales</taxon>
        <taxon>Thermotaleaceae</taxon>
        <taxon>Anaerosolibacter</taxon>
    </lineage>
</organism>
<dbReference type="Gene3D" id="3.30.70.60">
    <property type="match status" value="1"/>
</dbReference>
<name>A0A841KWH9_9FIRM</name>
<keyword evidence="2" id="KW-0812">Transmembrane</keyword>
<reference evidence="4 5" key="1">
    <citation type="submission" date="2020-08" db="EMBL/GenBank/DDBJ databases">
        <title>Genomic Encyclopedia of Type Strains, Phase IV (KMG-IV): sequencing the most valuable type-strain genomes for metagenomic binning, comparative biology and taxonomic classification.</title>
        <authorList>
            <person name="Goeker M."/>
        </authorList>
    </citation>
    <scope>NUCLEOTIDE SEQUENCE [LARGE SCALE GENOMIC DNA]</scope>
    <source>
        <strain evidence="4 5">DSM 103526</strain>
    </source>
</reference>
<gene>
    <name evidence="4" type="ORF">HNQ80_002712</name>
</gene>
<dbReference type="EMBL" id="JACHEN010000016">
    <property type="protein sequence ID" value="MBB6216608.1"/>
    <property type="molecule type" value="Genomic_DNA"/>
</dbReference>
<keyword evidence="1" id="KW-0175">Coiled coil</keyword>
<evidence type="ECO:0000313" key="5">
    <source>
        <dbReference type="Proteomes" id="UP000579281"/>
    </source>
</evidence>